<name>A0A1D1UR07_RAMVA</name>
<sequence length="294" mass="32883">MAKPGSSRGKKSEGGEKKQAKPSDVRTSGPTMRTRKRKSVVEEVENPEKSRLENIHKKDSFVLSSCVLENYELRGIPCILPIVLSDFIVVQFPDKMALTLDMKAVTTTKKWDVDDGVSYGESLATGDQIVVRHLRKMDAKQQSSKAKFVIITASKAEAEGLQKTLDEQARKAMNIAPKKPSGPLSPSKIQNERDFLSELVCESADGQHEDEAWVSESAEVEQTERSASPQLQLAQTLDREYARKPRSPNVESRCWLFNPFTGSAVKREHTAEPRTKILSAEAHCRHERVYSSRS</sequence>
<dbReference type="Proteomes" id="UP000186922">
    <property type="component" value="Unassembled WGS sequence"/>
</dbReference>
<comment type="caution">
    <text evidence="2">The sequence shown here is derived from an EMBL/GenBank/DDBJ whole genome shotgun (WGS) entry which is preliminary data.</text>
</comment>
<feature type="compositionally biased region" description="Basic and acidic residues" evidence="1">
    <location>
        <begin position="10"/>
        <end position="24"/>
    </location>
</feature>
<keyword evidence="3" id="KW-1185">Reference proteome</keyword>
<organism evidence="2 3">
    <name type="scientific">Ramazzottius varieornatus</name>
    <name type="common">Water bear</name>
    <name type="synonym">Tardigrade</name>
    <dbReference type="NCBI Taxonomy" id="947166"/>
    <lineage>
        <taxon>Eukaryota</taxon>
        <taxon>Metazoa</taxon>
        <taxon>Ecdysozoa</taxon>
        <taxon>Tardigrada</taxon>
        <taxon>Eutardigrada</taxon>
        <taxon>Parachela</taxon>
        <taxon>Hypsibioidea</taxon>
        <taxon>Ramazzottiidae</taxon>
        <taxon>Ramazzottius</taxon>
    </lineage>
</organism>
<reference evidence="2 3" key="1">
    <citation type="journal article" date="2016" name="Nat. Commun.">
        <title>Extremotolerant tardigrade genome and improved radiotolerance of human cultured cells by tardigrade-unique protein.</title>
        <authorList>
            <person name="Hashimoto T."/>
            <person name="Horikawa D.D."/>
            <person name="Saito Y."/>
            <person name="Kuwahara H."/>
            <person name="Kozuka-Hata H."/>
            <person name="Shin-I T."/>
            <person name="Minakuchi Y."/>
            <person name="Ohishi K."/>
            <person name="Motoyama A."/>
            <person name="Aizu T."/>
            <person name="Enomoto A."/>
            <person name="Kondo K."/>
            <person name="Tanaka S."/>
            <person name="Hara Y."/>
            <person name="Koshikawa S."/>
            <person name="Sagara H."/>
            <person name="Miura T."/>
            <person name="Yokobori S."/>
            <person name="Miyagawa K."/>
            <person name="Suzuki Y."/>
            <person name="Kubo T."/>
            <person name="Oyama M."/>
            <person name="Kohara Y."/>
            <person name="Fujiyama A."/>
            <person name="Arakawa K."/>
            <person name="Katayama T."/>
            <person name="Toyoda A."/>
            <person name="Kunieda T."/>
        </authorList>
    </citation>
    <scope>NUCLEOTIDE SEQUENCE [LARGE SCALE GENOMIC DNA]</scope>
    <source>
        <strain evidence="2 3">YOKOZUNA-1</strain>
    </source>
</reference>
<proteinExistence type="predicted"/>
<dbReference type="EMBL" id="BDGG01000002">
    <property type="protein sequence ID" value="GAU92124.1"/>
    <property type="molecule type" value="Genomic_DNA"/>
</dbReference>
<protein>
    <submittedName>
        <fullName evidence="2">Uncharacterized protein</fullName>
    </submittedName>
</protein>
<evidence type="ECO:0000313" key="3">
    <source>
        <dbReference type="Proteomes" id="UP000186922"/>
    </source>
</evidence>
<gene>
    <name evidence="2" type="primary">RvY_04245</name>
    <name evidence="2" type="synonym">RvY_04245.1</name>
    <name evidence="2" type="ORF">RvY_04245-1</name>
</gene>
<evidence type="ECO:0000256" key="1">
    <source>
        <dbReference type="SAM" id="MobiDB-lite"/>
    </source>
</evidence>
<evidence type="ECO:0000313" key="2">
    <source>
        <dbReference type="EMBL" id="GAU92124.1"/>
    </source>
</evidence>
<feature type="region of interest" description="Disordered" evidence="1">
    <location>
        <begin position="1"/>
        <end position="49"/>
    </location>
</feature>
<accession>A0A1D1UR07</accession>
<dbReference type="AlphaFoldDB" id="A0A1D1UR07"/>